<dbReference type="InterPro" id="IPR050270">
    <property type="entry name" value="DegV_domain_contain"/>
</dbReference>
<organism evidence="3">
    <name type="scientific">Thermomicrobium roseum</name>
    <dbReference type="NCBI Taxonomy" id="500"/>
    <lineage>
        <taxon>Bacteria</taxon>
        <taxon>Pseudomonadati</taxon>
        <taxon>Thermomicrobiota</taxon>
        <taxon>Thermomicrobia</taxon>
        <taxon>Thermomicrobiales</taxon>
        <taxon>Thermomicrobiaceae</taxon>
        <taxon>Thermomicrobium</taxon>
    </lineage>
</organism>
<dbReference type="SMART" id="SM01121">
    <property type="entry name" value="Dak1_2"/>
    <property type="match status" value="1"/>
</dbReference>
<gene>
    <name evidence="3" type="ORF">ENM21_00170</name>
</gene>
<sequence length="543" mass="57820">MLGTRVRKLSLTQPLEEEERPMSEQEKDETAMINQAPALVWDEAAFLAALDAAVTALGDHAASLDALNVFPVADADTGTNLLLTAQAALRAARNVAGEGLPAVTEAAARAALRAAHGNSGMILSQVFRALAETTREHTVLDAFAFSDALTRADTLARRALLHPIEGTMITVLRAVAETAVRVAETGGTLADLLLAVRRAAAAAVARTPELLTVLRERGVVDSGAQGLAVIFDAWTALACGEEMELRPLPAPSKPAPQSDEPTTGYCLNALLYCDGTPRERIAQELARYGESIEIISDGDLLRVHLHTTIPDTVQGFLRHVGQIRSIIIDSFSGEPAVVPLTEPRQSILVVLSAAPGIVTLAHRLGAYGITTNRKPLSASSLMSHLAKLPVEQIVVLPSSDTDVEMAQQAARTLHPRLAVLPVRSLAAQLVALSLVDPERDLDETVRELQAVLARLRTVDILASAPGRDGGDSVLGRMTSLPAVALQALSSLDPEDAELCSIVIGETVGRIEPVRQAIVERWPHLQIELFWGHQPAPPLSIALE</sequence>
<dbReference type="SMART" id="SM01120">
    <property type="entry name" value="Dak2"/>
    <property type="match status" value="1"/>
</dbReference>
<dbReference type="InterPro" id="IPR004007">
    <property type="entry name" value="DhaL_dom"/>
</dbReference>
<dbReference type="PROSITE" id="PS51480">
    <property type="entry name" value="DHAL"/>
    <property type="match status" value="1"/>
</dbReference>
<dbReference type="InterPro" id="IPR048394">
    <property type="entry name" value="FakA-like_M"/>
</dbReference>
<dbReference type="SUPFAM" id="SSF101473">
    <property type="entry name" value="DhaL-like"/>
    <property type="match status" value="1"/>
</dbReference>
<evidence type="ECO:0000259" key="2">
    <source>
        <dbReference type="PROSITE" id="PS51480"/>
    </source>
</evidence>
<dbReference type="Pfam" id="PF02734">
    <property type="entry name" value="Dak2"/>
    <property type="match status" value="1"/>
</dbReference>
<dbReference type="GO" id="GO:0004371">
    <property type="term" value="F:glycerone kinase activity"/>
    <property type="evidence" value="ECO:0007669"/>
    <property type="project" value="InterPro"/>
</dbReference>
<reference evidence="3" key="1">
    <citation type="journal article" date="2020" name="mSystems">
        <title>Genome- and Community-Level Interaction Insights into Carbon Utilization and Element Cycling Functions of Hydrothermarchaeota in Hydrothermal Sediment.</title>
        <authorList>
            <person name="Zhou Z."/>
            <person name="Liu Y."/>
            <person name="Xu W."/>
            <person name="Pan J."/>
            <person name="Luo Z.H."/>
            <person name="Li M."/>
        </authorList>
    </citation>
    <scope>NUCLEOTIDE SEQUENCE [LARGE SCALE GENOMIC DNA]</scope>
    <source>
        <strain evidence="3">SpSt-1065</strain>
    </source>
</reference>
<evidence type="ECO:0000256" key="1">
    <source>
        <dbReference type="SAM" id="MobiDB-lite"/>
    </source>
</evidence>
<dbReference type="PANTHER" id="PTHR33434">
    <property type="entry name" value="DEGV DOMAIN-CONTAINING PROTEIN DR_1986-RELATED"/>
    <property type="match status" value="1"/>
</dbReference>
<protein>
    <submittedName>
        <fullName evidence="3">DAK2 domain-containing protein</fullName>
    </submittedName>
</protein>
<comment type="caution">
    <text evidence="3">The sequence shown here is derived from an EMBL/GenBank/DDBJ whole genome shotgun (WGS) entry which is preliminary data.</text>
</comment>
<evidence type="ECO:0000313" key="3">
    <source>
        <dbReference type="EMBL" id="HHM95626.1"/>
    </source>
</evidence>
<dbReference type="AlphaFoldDB" id="A0A7C5RRR4"/>
<dbReference type="Gene3D" id="1.25.40.340">
    <property type="match status" value="1"/>
</dbReference>
<name>A0A7C5RRR4_THERO</name>
<dbReference type="EMBL" id="DRWX01000006">
    <property type="protein sequence ID" value="HHM95626.1"/>
    <property type="molecule type" value="Genomic_DNA"/>
</dbReference>
<feature type="domain" description="DhaL" evidence="2">
    <location>
        <begin position="44"/>
        <end position="236"/>
    </location>
</feature>
<dbReference type="InterPro" id="IPR033470">
    <property type="entry name" value="FakA-like_C"/>
</dbReference>
<dbReference type="Pfam" id="PF21645">
    <property type="entry name" value="FakA-like_M"/>
    <property type="match status" value="1"/>
</dbReference>
<dbReference type="GO" id="GO:0006071">
    <property type="term" value="P:glycerol metabolic process"/>
    <property type="evidence" value="ECO:0007669"/>
    <property type="project" value="InterPro"/>
</dbReference>
<proteinExistence type="predicted"/>
<dbReference type="InterPro" id="IPR036117">
    <property type="entry name" value="DhaL_dom_sf"/>
</dbReference>
<dbReference type="PANTHER" id="PTHR33434:SF4">
    <property type="entry name" value="PHOSPHATASE PROTEIN"/>
    <property type="match status" value="1"/>
</dbReference>
<dbReference type="Pfam" id="PF13684">
    <property type="entry name" value="FakA-like_C"/>
    <property type="match status" value="1"/>
</dbReference>
<accession>A0A7C5RRR4</accession>
<feature type="region of interest" description="Disordered" evidence="1">
    <location>
        <begin position="1"/>
        <end position="28"/>
    </location>
</feature>